<evidence type="ECO:0000313" key="2">
    <source>
        <dbReference type="Proteomes" id="UP000672011"/>
    </source>
</evidence>
<sequence>MNNISGTITGPSTEMVDQINSIGFYYLSSDNKWIPIAKKGLDKSNDAWINNPTMKRVELATTSKGITRPNGSEVVITDNGNVGINITNPTKRLEVNLANGENESDALRVSNLKTENFTNRSLVIDS</sequence>
<keyword evidence="2" id="KW-1185">Reference proteome</keyword>
<gene>
    <name evidence="1" type="ORF">J9309_12880</name>
</gene>
<name>A0ABX7XCL8_9FLAO</name>
<proteinExistence type="predicted"/>
<dbReference type="Proteomes" id="UP000672011">
    <property type="component" value="Chromosome"/>
</dbReference>
<evidence type="ECO:0000313" key="1">
    <source>
        <dbReference type="EMBL" id="QTV05645.1"/>
    </source>
</evidence>
<dbReference type="EMBL" id="CP072842">
    <property type="protein sequence ID" value="QTV05645.1"/>
    <property type="molecule type" value="Genomic_DNA"/>
</dbReference>
<organism evidence="1 2">
    <name type="scientific">Faecalibacter bovis</name>
    <dbReference type="NCBI Taxonomy" id="2898187"/>
    <lineage>
        <taxon>Bacteria</taxon>
        <taxon>Pseudomonadati</taxon>
        <taxon>Bacteroidota</taxon>
        <taxon>Flavobacteriia</taxon>
        <taxon>Flavobacteriales</taxon>
        <taxon>Weeksellaceae</taxon>
        <taxon>Faecalibacter</taxon>
    </lineage>
</organism>
<reference evidence="1 2" key="1">
    <citation type="journal article" date="2021" name="Int. J. Syst. Evol. Microbiol.">
        <title>Faecalibacter bovis sp. nov., isolated from cow faeces.</title>
        <authorList>
            <person name="Li F."/>
            <person name="Zhao W."/>
            <person name="Hong Q."/>
            <person name="Shao Q."/>
            <person name="Song J."/>
            <person name="Yang S."/>
        </authorList>
    </citation>
    <scope>NUCLEOTIDE SEQUENCE [LARGE SCALE GENOMIC DNA]</scope>
    <source>
        <strain evidence="1 2">ZY171143</strain>
    </source>
</reference>
<dbReference type="RefSeq" id="WP_230476289.1">
    <property type="nucleotide sequence ID" value="NZ_CP072842.1"/>
</dbReference>
<reference evidence="2" key="2">
    <citation type="submission" date="2021-04" db="EMBL/GenBank/DDBJ databases">
        <title>Taxonomy of Flavobacteriaceae bacterium ZY171143.</title>
        <authorList>
            <person name="Li F."/>
        </authorList>
    </citation>
    <scope>NUCLEOTIDE SEQUENCE [LARGE SCALE GENOMIC DNA]</scope>
    <source>
        <strain evidence="2">ZY171143</strain>
    </source>
</reference>
<accession>A0ABX7XCL8</accession>
<protein>
    <submittedName>
        <fullName evidence="1">Uncharacterized protein</fullName>
    </submittedName>
</protein>